<evidence type="ECO:0000256" key="1">
    <source>
        <dbReference type="SAM" id="MobiDB-lite"/>
    </source>
</evidence>
<dbReference type="KEGG" id="sre:PTSG_07273"/>
<dbReference type="GeneID" id="16071337"/>
<protein>
    <recommendedName>
        <fullName evidence="4">EF-hand domain-containing protein</fullName>
    </recommendedName>
</protein>
<dbReference type="OrthoDB" id="272072at2759"/>
<dbReference type="SUPFAM" id="SSF47473">
    <property type="entry name" value="EF-hand"/>
    <property type="match status" value="2"/>
</dbReference>
<dbReference type="InterPro" id="IPR052603">
    <property type="entry name" value="EFCB6"/>
</dbReference>
<reference evidence="2" key="1">
    <citation type="submission" date="2009-08" db="EMBL/GenBank/DDBJ databases">
        <title>Annotation of Salpingoeca rosetta.</title>
        <authorList>
            <consortium name="The Broad Institute Genome Sequencing Platform"/>
            <person name="Russ C."/>
            <person name="Cuomo C."/>
            <person name="Burger G."/>
            <person name="Gray M.W."/>
            <person name="Holland P.W.H."/>
            <person name="King N."/>
            <person name="Lang F.B.F."/>
            <person name="Roger A.J."/>
            <person name="Ruiz-Trillo I."/>
            <person name="Young S.K."/>
            <person name="Zeng Q."/>
            <person name="Gargeya S."/>
            <person name="Alvarado L."/>
            <person name="Berlin A."/>
            <person name="Chapman S.B."/>
            <person name="Chen Z."/>
            <person name="Freedman E."/>
            <person name="Gellesch M."/>
            <person name="Goldberg J."/>
            <person name="Griggs A."/>
            <person name="Gujja S."/>
            <person name="Heilman E."/>
            <person name="Heiman D."/>
            <person name="Howarth C."/>
            <person name="Mehta T."/>
            <person name="Neiman D."/>
            <person name="Pearson M."/>
            <person name="Roberts A."/>
            <person name="Saif S."/>
            <person name="Shea T."/>
            <person name="Shenoy N."/>
            <person name="Sisk P."/>
            <person name="Stolte C."/>
            <person name="Sykes S."/>
            <person name="White J."/>
            <person name="Yandava C."/>
            <person name="Haas B."/>
            <person name="Nusbaum C."/>
            <person name="Birren B."/>
        </authorList>
    </citation>
    <scope>NUCLEOTIDE SEQUENCE [LARGE SCALE GENOMIC DNA]</scope>
    <source>
        <strain evidence="2">ATCC 50818</strain>
    </source>
</reference>
<sequence>MTRPETEVVREVQDATQQTPRTKGFDEQSLDEVDEAMESIRFQVAKHKLQPKDYLKDFDRHNKGKVTEQQFAQALDMARIVLTPRQVRLLQLYFGHDGLVSYRLFLNDLAPAAALANLTQNTLRGVKEVETRRNQFRDKDDGADLEETMEKIKLAVAQRRIRIIEHMRGFDKLRKGRVTVRAFRSALSMCGLELTLPEYRALESEYAVPEVPEHVNYVKFCREVDAVFGATDLHREPTLESQQFIPPMDIEVEANTRKMAGEEKNVAEEVLMHVARIVDERGVAMNDDFKDYDRVNRGSVTRSQFQRVLSDLRLTDGVKQSSVDALMNMFRVRVGGQENVHYRRFLTQVDAICEDLHRAPAQ</sequence>
<evidence type="ECO:0008006" key="4">
    <source>
        <dbReference type="Google" id="ProtNLM"/>
    </source>
</evidence>
<feature type="region of interest" description="Disordered" evidence="1">
    <location>
        <begin position="1"/>
        <end position="29"/>
    </location>
</feature>
<evidence type="ECO:0000313" key="2">
    <source>
        <dbReference type="EMBL" id="EGD76932.1"/>
    </source>
</evidence>
<dbReference type="eggNOG" id="ENOG502QRVM">
    <property type="taxonomic scope" value="Eukaryota"/>
</dbReference>
<dbReference type="Gene3D" id="1.10.238.10">
    <property type="entry name" value="EF-hand"/>
    <property type="match status" value="2"/>
</dbReference>
<gene>
    <name evidence="2" type="ORF">PTSG_07273</name>
</gene>
<feature type="compositionally biased region" description="Basic and acidic residues" evidence="1">
    <location>
        <begin position="1"/>
        <end position="13"/>
    </location>
</feature>
<keyword evidence="3" id="KW-1185">Reference proteome</keyword>
<dbReference type="PANTHER" id="PTHR20875">
    <property type="entry name" value="EF-HAND CALCIUM-BINDING DOMAIN-CONTAINING PROTEIN 6-RELATED"/>
    <property type="match status" value="1"/>
</dbReference>
<dbReference type="OMA" id="HRCSYLY"/>
<dbReference type="AlphaFoldDB" id="F2UIY4"/>
<dbReference type="InterPro" id="IPR011992">
    <property type="entry name" value="EF-hand-dom_pair"/>
</dbReference>
<dbReference type="EMBL" id="GL832976">
    <property type="protein sequence ID" value="EGD76932.1"/>
    <property type="molecule type" value="Genomic_DNA"/>
</dbReference>
<accession>F2UIY4</accession>
<organism evidence="3">
    <name type="scientific">Salpingoeca rosetta (strain ATCC 50818 / BSB-021)</name>
    <dbReference type="NCBI Taxonomy" id="946362"/>
    <lineage>
        <taxon>Eukaryota</taxon>
        <taxon>Choanoflagellata</taxon>
        <taxon>Craspedida</taxon>
        <taxon>Salpingoecidae</taxon>
        <taxon>Salpingoeca</taxon>
    </lineage>
</organism>
<dbReference type="RefSeq" id="XP_004990772.1">
    <property type="nucleotide sequence ID" value="XM_004990715.1"/>
</dbReference>
<name>F2UIY4_SALR5</name>
<dbReference type="InParanoid" id="F2UIY4"/>
<proteinExistence type="predicted"/>
<dbReference type="Proteomes" id="UP000007799">
    <property type="component" value="Unassembled WGS sequence"/>
</dbReference>
<evidence type="ECO:0000313" key="3">
    <source>
        <dbReference type="Proteomes" id="UP000007799"/>
    </source>
</evidence>
<dbReference type="PANTHER" id="PTHR20875:SF0">
    <property type="entry name" value="GH12158P"/>
    <property type="match status" value="1"/>
</dbReference>